<sequence length="79" mass="9255">MIYKNRIDVKKIDNGWDISVYENDILIKCTWSDTGICAHDKARLLFDYYGYTTVLKSEYSGSSERFVDCDRVLYQANNL</sequence>
<gene>
    <name evidence="1" type="ORF">MM415A01327_0006</name>
    <name evidence="2" type="ORF">MM415B03869_0006</name>
</gene>
<evidence type="ECO:0000313" key="2">
    <source>
        <dbReference type="EMBL" id="QJA94394.1"/>
    </source>
</evidence>
<organism evidence="1">
    <name type="scientific">viral metagenome</name>
    <dbReference type="NCBI Taxonomy" id="1070528"/>
    <lineage>
        <taxon>unclassified sequences</taxon>
        <taxon>metagenomes</taxon>
        <taxon>organismal metagenomes</taxon>
    </lineage>
</organism>
<proteinExistence type="predicted"/>
<accession>A0A6M3K569</accession>
<dbReference type="AlphaFoldDB" id="A0A6M3K569"/>
<dbReference type="EMBL" id="MT142276">
    <property type="protein sequence ID" value="QJA77309.1"/>
    <property type="molecule type" value="Genomic_DNA"/>
</dbReference>
<reference evidence="1" key="1">
    <citation type="submission" date="2020-03" db="EMBL/GenBank/DDBJ databases">
        <title>The deep terrestrial virosphere.</title>
        <authorList>
            <person name="Holmfeldt K."/>
            <person name="Nilsson E."/>
            <person name="Simone D."/>
            <person name="Lopez-Fernandez M."/>
            <person name="Wu X."/>
            <person name="de Brujin I."/>
            <person name="Lundin D."/>
            <person name="Andersson A."/>
            <person name="Bertilsson S."/>
            <person name="Dopson M."/>
        </authorList>
    </citation>
    <scope>NUCLEOTIDE SEQUENCE</scope>
    <source>
        <strain evidence="1">MM415A01327</strain>
        <strain evidence="2">MM415B03869</strain>
    </source>
</reference>
<protein>
    <submittedName>
        <fullName evidence="1">Uncharacterized protein</fullName>
    </submittedName>
</protein>
<evidence type="ECO:0000313" key="1">
    <source>
        <dbReference type="EMBL" id="QJA77309.1"/>
    </source>
</evidence>
<name>A0A6M3K569_9ZZZZ</name>
<dbReference type="EMBL" id="MT143228">
    <property type="protein sequence ID" value="QJA94394.1"/>
    <property type="molecule type" value="Genomic_DNA"/>
</dbReference>